<dbReference type="AlphaFoldDB" id="A0A094XDW6"/>
<protein>
    <submittedName>
        <fullName evidence="2">BshB3 potential contributor to bacillithiol synthesis</fullName>
    </submittedName>
</protein>
<dbReference type="Proteomes" id="UP000297014">
    <property type="component" value="Unassembled WGS sequence"/>
</dbReference>
<reference evidence="2 4" key="1">
    <citation type="journal article" date="2014" name="Genome Announc.">
        <title>Draft Genome Sequence of Bacillus alcalophilus AV1934, a Classic Alkaliphile Isolated from Human Feces in 1934.</title>
        <authorList>
            <person name="Attie O."/>
            <person name="Jayaprakash A."/>
            <person name="Shah H."/>
            <person name="Paulsen I.T."/>
            <person name="Morino M."/>
            <person name="Takahashi Y."/>
            <person name="Narumi I."/>
            <person name="Sachidanandam R."/>
            <person name="Satoh K."/>
            <person name="Ito M."/>
            <person name="Krulwich T.A."/>
        </authorList>
    </citation>
    <scope>NUCLEOTIDE SEQUENCE [LARGE SCALE GENOMIC DNA]</scope>
    <source>
        <strain evidence="2 4">AV1934</strain>
    </source>
</reference>
<evidence type="ECO:0000313" key="3">
    <source>
        <dbReference type="EMBL" id="THG90282.1"/>
    </source>
</evidence>
<dbReference type="eggNOG" id="ENOG5030DCH">
    <property type="taxonomic scope" value="Bacteria"/>
</dbReference>
<dbReference type="EMBL" id="JALP01000164">
    <property type="protein sequence ID" value="THG90282.1"/>
    <property type="molecule type" value="Genomic_DNA"/>
</dbReference>
<evidence type="ECO:0000256" key="1">
    <source>
        <dbReference type="SAM" id="Phobius"/>
    </source>
</evidence>
<evidence type="ECO:0000313" key="5">
    <source>
        <dbReference type="Proteomes" id="UP000297014"/>
    </source>
</evidence>
<evidence type="ECO:0000313" key="2">
    <source>
        <dbReference type="EMBL" id="KGA96985.1"/>
    </source>
</evidence>
<keyword evidence="4" id="KW-1185">Reference proteome</keyword>
<sequence length="62" mass="6941">MTFLIIFAAIVCVVGLVITLLVTKQEDTSYSQKKSISNQLILYIILIPVIALITILTFWLLS</sequence>
<dbReference type="STRING" id="1218173.BALCAV_0212875"/>
<keyword evidence="1" id="KW-0812">Transmembrane</keyword>
<proteinExistence type="predicted"/>
<dbReference type="RefSeq" id="WP_003322998.1">
    <property type="nucleotide sequence ID" value="NZ_ALPT02000040.1"/>
</dbReference>
<comment type="caution">
    <text evidence="2">The sequence shown here is derived from an EMBL/GenBank/DDBJ whole genome shotgun (WGS) entry which is preliminary data.</text>
</comment>
<keyword evidence="1" id="KW-0472">Membrane</keyword>
<keyword evidence="1" id="KW-1133">Transmembrane helix</keyword>
<feature type="transmembrane region" description="Helical" evidence="1">
    <location>
        <begin position="41"/>
        <end position="61"/>
    </location>
</feature>
<dbReference type="Proteomes" id="UP000002754">
    <property type="component" value="Unassembled WGS sequence"/>
</dbReference>
<evidence type="ECO:0000313" key="4">
    <source>
        <dbReference type="Proteomes" id="UP000002754"/>
    </source>
</evidence>
<dbReference type="EMBL" id="ALPT02000040">
    <property type="protein sequence ID" value="KGA96985.1"/>
    <property type="molecule type" value="Genomic_DNA"/>
</dbReference>
<gene>
    <name evidence="3" type="ORF">AJ85_11795</name>
    <name evidence="2" type="ORF">BALCAV_0212875</name>
</gene>
<name>A0A094XDW6_ALKAL</name>
<reference evidence="3 5" key="2">
    <citation type="submission" date="2014-01" db="EMBL/GenBank/DDBJ databases">
        <title>Draft genome sequencing of Bacillus alcalophilus CGMCC 1.3604.</title>
        <authorList>
            <person name="Yang J."/>
            <person name="Diao L."/>
            <person name="Yang S."/>
        </authorList>
    </citation>
    <scope>NUCLEOTIDE SEQUENCE [LARGE SCALE GENOMIC DNA]</scope>
    <source>
        <strain evidence="3 5">CGMCC 1.3604</strain>
    </source>
</reference>
<organism evidence="2 4">
    <name type="scientific">Alkalihalobacillus alcalophilus ATCC 27647 = CGMCC 1.3604</name>
    <dbReference type="NCBI Taxonomy" id="1218173"/>
    <lineage>
        <taxon>Bacteria</taxon>
        <taxon>Bacillati</taxon>
        <taxon>Bacillota</taxon>
        <taxon>Bacilli</taxon>
        <taxon>Bacillales</taxon>
        <taxon>Bacillaceae</taxon>
        <taxon>Alkalihalobacillus</taxon>
    </lineage>
</organism>
<accession>A0A094XDW6</accession>